<dbReference type="GeneID" id="108566130"/>
<dbReference type="InterPro" id="IPR000156">
    <property type="entry name" value="Ran_bind_dom"/>
</dbReference>
<evidence type="ECO:0000256" key="1">
    <source>
        <dbReference type="SAM" id="MobiDB-lite"/>
    </source>
</evidence>
<dbReference type="RefSeq" id="XP_017781350.1">
    <property type="nucleotide sequence ID" value="XM_017925861.1"/>
</dbReference>
<dbReference type="InterPro" id="IPR045256">
    <property type="entry name" value="RanBP1_RanBD"/>
</dbReference>
<dbReference type="CDD" id="cd13179">
    <property type="entry name" value="RanBD_RanBP1"/>
    <property type="match status" value="1"/>
</dbReference>
<dbReference type="PANTHER" id="PTHR23138:SF94">
    <property type="entry name" value="RAN BINDING PROTEIN 1"/>
    <property type="match status" value="1"/>
</dbReference>
<reference evidence="4" key="1">
    <citation type="submission" date="2025-08" db="UniProtKB">
        <authorList>
            <consortium name="RefSeq"/>
        </authorList>
    </citation>
    <scope>IDENTIFICATION</scope>
    <source>
        <tissue evidence="4">Whole Larva</tissue>
    </source>
</reference>
<feature type="domain" description="RanBD1" evidence="2">
    <location>
        <begin position="26"/>
        <end position="164"/>
    </location>
</feature>
<accession>A0ABM1N3F0</accession>
<evidence type="ECO:0000313" key="4">
    <source>
        <dbReference type="RefSeq" id="XP_017781350.1"/>
    </source>
</evidence>
<proteinExistence type="predicted"/>
<gene>
    <name evidence="4" type="primary">LOC108566130</name>
</gene>
<feature type="region of interest" description="Disordered" evidence="1">
    <location>
        <begin position="173"/>
        <end position="218"/>
    </location>
</feature>
<dbReference type="PANTHER" id="PTHR23138">
    <property type="entry name" value="RAN BINDING PROTEIN"/>
    <property type="match status" value="1"/>
</dbReference>
<dbReference type="InterPro" id="IPR011993">
    <property type="entry name" value="PH-like_dom_sf"/>
</dbReference>
<dbReference type="Gene3D" id="2.30.29.30">
    <property type="entry name" value="Pleckstrin-homology domain (PH domain)/Phosphotyrosine-binding domain (PTB)"/>
    <property type="match status" value="1"/>
</dbReference>
<protein>
    <submittedName>
        <fullName evidence="4">Ran-specific GTPase-activating protein-like</fullName>
    </submittedName>
</protein>
<evidence type="ECO:0000259" key="2">
    <source>
        <dbReference type="PROSITE" id="PS50196"/>
    </source>
</evidence>
<dbReference type="PROSITE" id="PS50196">
    <property type="entry name" value="RANBD1"/>
    <property type="match status" value="1"/>
</dbReference>
<organism evidence="3 4">
    <name type="scientific">Nicrophorus vespilloides</name>
    <name type="common">Boreal carrion beetle</name>
    <dbReference type="NCBI Taxonomy" id="110193"/>
    <lineage>
        <taxon>Eukaryota</taxon>
        <taxon>Metazoa</taxon>
        <taxon>Ecdysozoa</taxon>
        <taxon>Arthropoda</taxon>
        <taxon>Hexapoda</taxon>
        <taxon>Insecta</taxon>
        <taxon>Pterygota</taxon>
        <taxon>Neoptera</taxon>
        <taxon>Endopterygota</taxon>
        <taxon>Coleoptera</taxon>
        <taxon>Polyphaga</taxon>
        <taxon>Staphyliniformia</taxon>
        <taxon>Silphidae</taxon>
        <taxon>Nicrophorinae</taxon>
        <taxon>Nicrophorus</taxon>
    </lineage>
</organism>
<dbReference type="Proteomes" id="UP000695000">
    <property type="component" value="Unplaced"/>
</dbReference>
<dbReference type="SUPFAM" id="SSF50729">
    <property type="entry name" value="PH domain-like"/>
    <property type="match status" value="1"/>
</dbReference>
<evidence type="ECO:0000313" key="3">
    <source>
        <dbReference type="Proteomes" id="UP000695000"/>
    </source>
</evidence>
<keyword evidence="3" id="KW-1185">Reference proteome</keyword>
<feature type="compositionally biased region" description="Acidic residues" evidence="1">
    <location>
        <begin position="179"/>
        <end position="202"/>
    </location>
</feature>
<feature type="compositionally biased region" description="Basic and acidic residues" evidence="1">
    <location>
        <begin position="1"/>
        <end position="14"/>
    </location>
</feature>
<sequence length="218" mass="24854">MAEEVKDAGDRNRSVSDASDSEYDPQYAPIITLPEVVIPTNEEEEEVVLQVRSKLYRFDRSDDIPEWKERGTGELKMLKHKVNKTVRIVMRRDKTLKVCANHFITPLMELKPKPGLDKAFVYNVPADFTDEEIKSECLAIKFGTVDIATQFKTAFLESQQFVLKECKLYNGEADGVTSSEDEEESEDDEEPEAIESNEDANEVIETLKDLNVTKPDEK</sequence>
<dbReference type="InterPro" id="IPR045255">
    <property type="entry name" value="RanBP1-like"/>
</dbReference>
<feature type="region of interest" description="Disordered" evidence="1">
    <location>
        <begin position="1"/>
        <end position="27"/>
    </location>
</feature>
<dbReference type="SMART" id="SM00160">
    <property type="entry name" value="RanBD"/>
    <property type="match status" value="1"/>
</dbReference>
<name>A0ABM1N3F0_NICVS</name>
<dbReference type="Pfam" id="PF00638">
    <property type="entry name" value="Ran_BP1"/>
    <property type="match status" value="1"/>
</dbReference>